<gene>
    <name evidence="1" type="ORF">GN277_02595</name>
</gene>
<dbReference type="RefSeq" id="WP_159749580.1">
    <property type="nucleotide sequence ID" value="NZ_CASSPE010000009.1"/>
</dbReference>
<dbReference type="EMBL" id="WUQX01000001">
    <property type="protein sequence ID" value="MXP74349.1"/>
    <property type="molecule type" value="Genomic_DNA"/>
</dbReference>
<evidence type="ECO:0000313" key="2">
    <source>
        <dbReference type="Proteomes" id="UP000460412"/>
    </source>
</evidence>
<keyword evidence="2" id="KW-1185">Reference proteome</keyword>
<sequence>MRIYMDNCCYNRPYDDQSQMRIHLETEAKLHIQDMVKKGEVELVASFALTYENGKNRFAHKRKAISQFMEANASYYVGMENDKQVAEIAEAIKLTGVKDMDAFHVACAIFSESDFFITTDDRVLKFQSEKVEIVNPVEFIRRKEENGDE</sequence>
<organism evidence="1 2">
    <name type="scientific">Sporofaciens musculi</name>
    <dbReference type="NCBI Taxonomy" id="2681861"/>
    <lineage>
        <taxon>Bacteria</taxon>
        <taxon>Bacillati</taxon>
        <taxon>Bacillota</taxon>
        <taxon>Clostridia</taxon>
        <taxon>Lachnospirales</taxon>
        <taxon>Lachnospiraceae</taxon>
        <taxon>Sporofaciens</taxon>
    </lineage>
</organism>
<evidence type="ECO:0000313" key="1">
    <source>
        <dbReference type="EMBL" id="MXP74349.1"/>
    </source>
</evidence>
<dbReference type="InterPro" id="IPR029060">
    <property type="entry name" value="PIN-like_dom_sf"/>
</dbReference>
<dbReference type="Proteomes" id="UP000460412">
    <property type="component" value="Unassembled WGS sequence"/>
</dbReference>
<reference evidence="1 2" key="1">
    <citation type="submission" date="2019-12" db="EMBL/GenBank/DDBJ databases">
        <title>Sporaefaciens musculi gen. nov., sp. nov., a novel bacterium isolated from the caecum of an obese mouse.</title>
        <authorList>
            <person name="Rasmussen T.S."/>
            <person name="Streidl T."/>
            <person name="Hitch T.C.A."/>
            <person name="Wortmann E."/>
            <person name="Deptula P."/>
            <person name="Hansen M."/>
            <person name="Nielsen D.S."/>
            <person name="Clavel T."/>
            <person name="Vogensen F.K."/>
        </authorList>
    </citation>
    <scope>NUCLEOTIDE SEQUENCE [LARGE SCALE GENOMIC DNA]</scope>
    <source>
        <strain evidence="1 2">WCA-9-b2</strain>
    </source>
</reference>
<accession>A0A7X3SHF3</accession>
<protein>
    <recommendedName>
        <fullName evidence="3">PIN domain-containing protein</fullName>
    </recommendedName>
</protein>
<comment type="caution">
    <text evidence="1">The sequence shown here is derived from an EMBL/GenBank/DDBJ whole genome shotgun (WGS) entry which is preliminary data.</text>
</comment>
<evidence type="ECO:0008006" key="3">
    <source>
        <dbReference type="Google" id="ProtNLM"/>
    </source>
</evidence>
<name>A0A7X3SHF3_9FIRM</name>
<proteinExistence type="predicted"/>
<dbReference type="SUPFAM" id="SSF88723">
    <property type="entry name" value="PIN domain-like"/>
    <property type="match status" value="1"/>
</dbReference>
<dbReference type="AlphaFoldDB" id="A0A7X3SHF3"/>